<dbReference type="EMBL" id="JNVN01004551">
    <property type="protein sequence ID" value="KHJ30299.1"/>
    <property type="molecule type" value="Genomic_DNA"/>
</dbReference>
<reference evidence="1 2" key="1">
    <citation type="journal article" date="2014" name="BMC Genomics">
        <title>Adaptive genomic structural variation in the grape powdery mildew pathogen, Erysiphe necator.</title>
        <authorList>
            <person name="Jones L."/>
            <person name="Riaz S."/>
            <person name="Morales-Cruz A."/>
            <person name="Amrine K.C."/>
            <person name="McGuire B."/>
            <person name="Gubler W.D."/>
            <person name="Walker M.A."/>
            <person name="Cantu D."/>
        </authorList>
    </citation>
    <scope>NUCLEOTIDE SEQUENCE [LARGE SCALE GENOMIC DNA]</scope>
    <source>
        <strain evidence="2">c</strain>
    </source>
</reference>
<proteinExistence type="predicted"/>
<dbReference type="HOGENOM" id="CLU_101496_0_0_1"/>
<name>A0A0B1P0I2_UNCNE</name>
<evidence type="ECO:0000313" key="1">
    <source>
        <dbReference type="EMBL" id="KHJ30299.1"/>
    </source>
</evidence>
<dbReference type="Proteomes" id="UP000030854">
    <property type="component" value="Unassembled WGS sequence"/>
</dbReference>
<organism evidence="1 2">
    <name type="scientific">Uncinula necator</name>
    <name type="common">Grape powdery mildew</name>
    <dbReference type="NCBI Taxonomy" id="52586"/>
    <lineage>
        <taxon>Eukaryota</taxon>
        <taxon>Fungi</taxon>
        <taxon>Dikarya</taxon>
        <taxon>Ascomycota</taxon>
        <taxon>Pezizomycotina</taxon>
        <taxon>Leotiomycetes</taxon>
        <taxon>Erysiphales</taxon>
        <taxon>Erysiphaceae</taxon>
        <taxon>Erysiphe</taxon>
    </lineage>
</organism>
<accession>A0A0B1P0I2</accession>
<dbReference type="AlphaFoldDB" id="A0A0B1P0I2"/>
<sequence length="239" mass="26674">MNSKGTSTVRLIQRQSIKDKLIKTASSDNRLFTHLPQEQEWCNLSPEGIREVMVKKISISPSLTGNIKPVHSEFALNPCSKEARGAILNAGSGFFFTGAKLEPATNWIPIIIPTVPRSIQMVQDQMKISSSMLSDEVERVCSIRPAHVKLYGRRYSTSPELQEYLKNENLWIPVKDATAITPQRIARGHLHVEIADQSTTHRIHAWLQLSVETVVVLIGPTVADVLHAQLVQVQLPRSS</sequence>
<comment type="caution">
    <text evidence="1">The sequence shown here is derived from an EMBL/GenBank/DDBJ whole genome shotgun (WGS) entry which is preliminary data.</text>
</comment>
<evidence type="ECO:0000313" key="2">
    <source>
        <dbReference type="Proteomes" id="UP000030854"/>
    </source>
</evidence>
<protein>
    <submittedName>
        <fullName evidence="1">Putative eka-like protein</fullName>
    </submittedName>
</protein>
<keyword evidence="2" id="KW-1185">Reference proteome</keyword>
<gene>
    <name evidence="1" type="ORF">EV44_g3581</name>
</gene>